<dbReference type="GO" id="GO:0034982">
    <property type="term" value="P:mitochondrial protein processing"/>
    <property type="evidence" value="ECO:0007669"/>
    <property type="project" value="TreeGrafter"/>
</dbReference>
<evidence type="ECO:0000256" key="4">
    <source>
        <dbReference type="ARBA" id="ARBA00022833"/>
    </source>
</evidence>
<keyword evidence="2" id="KW-0479">Metal-binding</keyword>
<feature type="transmembrane region" description="Helical" evidence="10">
    <location>
        <begin position="286"/>
        <end position="304"/>
    </location>
</feature>
<dbReference type="Pfam" id="PF01435">
    <property type="entry name" value="Peptidase_M48"/>
    <property type="match status" value="1"/>
</dbReference>
<keyword evidence="1 9" id="KW-0645">Protease</keyword>
<dbReference type="GO" id="GO:0006515">
    <property type="term" value="P:protein quality control for misfolded or incompletely synthesized proteins"/>
    <property type="evidence" value="ECO:0007669"/>
    <property type="project" value="TreeGrafter"/>
</dbReference>
<dbReference type="CDD" id="cd07331">
    <property type="entry name" value="M48C_Oma1_like"/>
    <property type="match status" value="1"/>
</dbReference>
<evidence type="ECO:0000256" key="3">
    <source>
        <dbReference type="ARBA" id="ARBA00022801"/>
    </source>
</evidence>
<keyword evidence="5 9" id="KW-0482">Metalloprotease</keyword>
<keyword evidence="13" id="KW-1185">Reference proteome</keyword>
<dbReference type="OrthoDB" id="7464992at2759"/>
<dbReference type="GO" id="GO:0046872">
    <property type="term" value="F:metal ion binding"/>
    <property type="evidence" value="ECO:0007669"/>
    <property type="project" value="UniProtKB-KW"/>
</dbReference>
<evidence type="ECO:0000256" key="9">
    <source>
        <dbReference type="RuleBase" id="RU003983"/>
    </source>
</evidence>
<feature type="domain" description="Peptidase M48" evidence="11">
    <location>
        <begin position="182"/>
        <end position="365"/>
    </location>
</feature>
<comment type="cofactor">
    <cofactor evidence="9">
        <name>Zn(2+)</name>
        <dbReference type="ChEBI" id="CHEBI:29105"/>
    </cofactor>
    <text evidence="9">Binds 1 zinc ion per subunit.</text>
</comment>
<name>A0A154PLQ2_DUFNO</name>
<evidence type="ECO:0000256" key="7">
    <source>
        <dbReference type="ARBA" id="ARBA00040360"/>
    </source>
</evidence>
<evidence type="ECO:0000256" key="10">
    <source>
        <dbReference type="SAM" id="Phobius"/>
    </source>
</evidence>
<keyword evidence="4 9" id="KW-0862">Zinc</keyword>
<feature type="transmembrane region" description="Helical" evidence="10">
    <location>
        <begin position="259"/>
        <end position="279"/>
    </location>
</feature>
<evidence type="ECO:0000256" key="8">
    <source>
        <dbReference type="ARBA" id="ARBA00042978"/>
    </source>
</evidence>
<gene>
    <name evidence="12" type="ORF">WN55_04322</name>
</gene>
<accession>A0A154PLQ2</accession>
<keyword evidence="10" id="KW-0472">Membrane</keyword>
<evidence type="ECO:0000256" key="1">
    <source>
        <dbReference type="ARBA" id="ARBA00022670"/>
    </source>
</evidence>
<keyword evidence="10" id="KW-1133">Transmembrane helix</keyword>
<evidence type="ECO:0000256" key="2">
    <source>
        <dbReference type="ARBA" id="ARBA00022723"/>
    </source>
</evidence>
<keyword evidence="3 9" id="KW-0378">Hydrolase</keyword>
<dbReference type="EMBL" id="KQ434977">
    <property type="protein sequence ID" value="KZC12805.1"/>
    <property type="molecule type" value="Genomic_DNA"/>
</dbReference>
<proteinExistence type="inferred from homology"/>
<dbReference type="PANTHER" id="PTHR22726">
    <property type="entry name" value="METALLOENDOPEPTIDASE OMA1"/>
    <property type="match status" value="1"/>
</dbReference>
<dbReference type="InterPro" id="IPR001915">
    <property type="entry name" value="Peptidase_M48"/>
</dbReference>
<reference evidence="12 13" key="1">
    <citation type="submission" date="2015-07" db="EMBL/GenBank/DDBJ databases">
        <title>The genome of Dufourea novaeangliae.</title>
        <authorList>
            <person name="Pan H."/>
            <person name="Kapheim K."/>
        </authorList>
    </citation>
    <scope>NUCLEOTIDE SEQUENCE [LARGE SCALE GENOMIC DNA]</scope>
    <source>
        <strain evidence="12">0120121106</strain>
        <tissue evidence="12">Whole body</tissue>
    </source>
</reference>
<dbReference type="Proteomes" id="UP000076502">
    <property type="component" value="Unassembled WGS sequence"/>
</dbReference>
<evidence type="ECO:0000256" key="6">
    <source>
        <dbReference type="ARBA" id="ARBA00038233"/>
    </source>
</evidence>
<dbReference type="InterPro" id="IPR051156">
    <property type="entry name" value="Mito/Outer_Membr_Metalloprot"/>
</dbReference>
<dbReference type="GO" id="GO:0005743">
    <property type="term" value="C:mitochondrial inner membrane"/>
    <property type="evidence" value="ECO:0007669"/>
    <property type="project" value="TreeGrafter"/>
</dbReference>
<comment type="similarity">
    <text evidence="6 9">Belongs to the peptidase M48 family.</text>
</comment>
<feature type="transmembrane region" description="Helical" evidence="10">
    <location>
        <begin position="114"/>
        <end position="132"/>
    </location>
</feature>
<dbReference type="PANTHER" id="PTHR22726:SF1">
    <property type="entry name" value="METALLOENDOPEPTIDASE OMA1, MITOCHONDRIAL"/>
    <property type="match status" value="1"/>
</dbReference>
<dbReference type="GO" id="GO:0004222">
    <property type="term" value="F:metalloendopeptidase activity"/>
    <property type="evidence" value="ECO:0007669"/>
    <property type="project" value="InterPro"/>
</dbReference>
<dbReference type="AlphaFoldDB" id="A0A154PLQ2"/>
<evidence type="ECO:0000313" key="12">
    <source>
        <dbReference type="EMBL" id="KZC12805.1"/>
    </source>
</evidence>
<evidence type="ECO:0000256" key="5">
    <source>
        <dbReference type="ARBA" id="ARBA00023049"/>
    </source>
</evidence>
<sequence>MLYSVNTIYLKHLQHVTIRTIISTSRSLSCGISPETPFIQSRGYERSWQYARLQRANFHTTQRLHVSPFTVLLVCSALPIGAIFTGSYARHFWIKLTPIKQQQYKKWYWERRNTFFGSLSLFSSLLLIYWLTHLERDVVEKRRRFIMFDKDQQAELGTTIFTMLLTKHRNEVIPINDPMYLRLSRILRKLVKSNKEVFENTEWTVSIVNEPSPNAMALPGGNVIVFSGLFDIIQNDDQLTFILAHEMSHVMLSHVVELFSYKVITEIVYTIPAFLIWACFSKWKAFVLYLGVGLLHNIFFVYPYKRRVEAEADKVGFRLAAKTCIDLREVLIFWELMERYGELTGENKFAIPLLLTHPSHKKREKWLARQMPGVLVLRDQAGCPDLPLIDPRDKLSRYLEELEKRFHERNMFETFFGK</sequence>
<evidence type="ECO:0000313" key="13">
    <source>
        <dbReference type="Proteomes" id="UP000076502"/>
    </source>
</evidence>
<protein>
    <recommendedName>
        <fullName evidence="7">Metalloendopeptidase OMA1, mitochondrial</fullName>
    </recommendedName>
    <alternativeName>
        <fullName evidence="8">Overlapping with the m-AAA protease 1 homolog</fullName>
    </alternativeName>
</protein>
<evidence type="ECO:0000259" key="11">
    <source>
        <dbReference type="Pfam" id="PF01435"/>
    </source>
</evidence>
<keyword evidence="10" id="KW-0812">Transmembrane</keyword>
<organism evidence="12 13">
    <name type="scientific">Dufourea novaeangliae</name>
    <name type="common">Sweat bee</name>
    <dbReference type="NCBI Taxonomy" id="178035"/>
    <lineage>
        <taxon>Eukaryota</taxon>
        <taxon>Metazoa</taxon>
        <taxon>Ecdysozoa</taxon>
        <taxon>Arthropoda</taxon>
        <taxon>Hexapoda</taxon>
        <taxon>Insecta</taxon>
        <taxon>Pterygota</taxon>
        <taxon>Neoptera</taxon>
        <taxon>Endopterygota</taxon>
        <taxon>Hymenoptera</taxon>
        <taxon>Apocrita</taxon>
        <taxon>Aculeata</taxon>
        <taxon>Apoidea</taxon>
        <taxon>Anthophila</taxon>
        <taxon>Halictidae</taxon>
        <taxon>Rophitinae</taxon>
        <taxon>Dufourea</taxon>
    </lineage>
</organism>
<dbReference type="Gene3D" id="3.30.2010.10">
    <property type="entry name" value="Metalloproteases ('zincins'), catalytic domain"/>
    <property type="match status" value="1"/>
</dbReference>
<dbReference type="STRING" id="178035.A0A154PLQ2"/>
<feature type="transmembrane region" description="Helical" evidence="10">
    <location>
        <begin position="69"/>
        <end position="93"/>
    </location>
</feature>